<dbReference type="PROSITE" id="PS50850">
    <property type="entry name" value="MFS"/>
    <property type="match status" value="1"/>
</dbReference>
<dbReference type="Proteomes" id="UP000256328">
    <property type="component" value="Unassembled WGS sequence"/>
</dbReference>
<protein>
    <submittedName>
        <fullName evidence="6">MFS general substrate transporter-48</fullName>
    </submittedName>
</protein>
<feature type="transmembrane region" description="Helical" evidence="4">
    <location>
        <begin position="149"/>
        <end position="172"/>
    </location>
</feature>
<feature type="transmembrane region" description="Helical" evidence="4">
    <location>
        <begin position="216"/>
        <end position="236"/>
    </location>
</feature>
<evidence type="ECO:0000256" key="4">
    <source>
        <dbReference type="SAM" id="Phobius"/>
    </source>
</evidence>
<dbReference type="OrthoDB" id="6509908at2759"/>
<proteinExistence type="inferred from homology"/>
<sequence>MGSSKALDVNPSKSAANNEGESPCLGSPIVEETKTGTAVRDQDERIGIGPPPDGGFIAWLQVFGSFFLFFNSWGIMNTFGVFQTYYESALPHSSPSAISWIGSLQAFLLRFVGVITGPLYDIGYFRTLIATGTFLVVFGTMMTSLGTHYWHFLLAQGFCVGLGAGCVYMPCVSVIPQYFTTKRGLATGVAATGSSFGGVLYPIIFRNLERSIGFGWAVRIMAFVSLATCSISFSLMRLRHHPSLSPTGRPAISSPSTNVTVTKKQTRSLLEPAAFKEPPYVFFCAAIFLGCISFFIPIFYIQSYAQSGPSSSHSISPHLATYLLAILNASSILGRLGSGVLDRYAGPVNMLTLTSILTGTLSLCWIAIPPSTTGGLVTFAVLYGIFSGGFISLPAVAITSLTTDMSRLGTRMGMNSAIGGFGSLCGSPIAGAILNGSGGWIGLKIFAGVTMLGTGLLMGATKVAKVGWKPWVKA</sequence>
<evidence type="ECO:0000256" key="1">
    <source>
        <dbReference type="ARBA" id="ARBA00004141"/>
    </source>
</evidence>
<dbReference type="Gene3D" id="1.20.1250.20">
    <property type="entry name" value="MFS general substrate transporter like domains"/>
    <property type="match status" value="2"/>
</dbReference>
<dbReference type="InterPro" id="IPR050327">
    <property type="entry name" value="Proton-linked_MCT"/>
</dbReference>
<feature type="transmembrane region" description="Helical" evidence="4">
    <location>
        <begin position="380"/>
        <end position="401"/>
    </location>
</feature>
<feature type="transmembrane region" description="Helical" evidence="4">
    <location>
        <begin position="184"/>
        <end position="204"/>
    </location>
</feature>
<reference evidence="6 7" key="1">
    <citation type="journal article" date="2018" name="IMA Fungus">
        <title>IMA Genome-F 9: Draft genome sequence of Annulohypoxylon stygium, Aspergillus mulundensis, Berkeleyomyces basicola (syn. Thielaviopsis basicola), Ceratocystis smalleyi, two Cercospora beticola strains, Coleophoma cylindrospora, Fusarium fracticaudum, Phialophora cf. hyalina, and Morchella septimelata.</title>
        <authorList>
            <person name="Wingfield B.D."/>
            <person name="Bills G.F."/>
            <person name="Dong Y."/>
            <person name="Huang W."/>
            <person name="Nel W.J."/>
            <person name="Swalarsk-Parry B.S."/>
            <person name="Vaghefi N."/>
            <person name="Wilken P.M."/>
            <person name="An Z."/>
            <person name="de Beer Z.W."/>
            <person name="De Vos L."/>
            <person name="Chen L."/>
            <person name="Duong T.A."/>
            <person name="Gao Y."/>
            <person name="Hammerbacher A."/>
            <person name="Kikkert J.R."/>
            <person name="Li Y."/>
            <person name="Li H."/>
            <person name="Li K."/>
            <person name="Li Q."/>
            <person name="Liu X."/>
            <person name="Ma X."/>
            <person name="Naidoo K."/>
            <person name="Pethybridge S.J."/>
            <person name="Sun J."/>
            <person name="Steenkamp E.T."/>
            <person name="van der Nest M.A."/>
            <person name="van Wyk S."/>
            <person name="Wingfield M.J."/>
            <person name="Xiong C."/>
            <person name="Yue Q."/>
            <person name="Zhang X."/>
        </authorList>
    </citation>
    <scope>NUCLEOTIDE SEQUENCE [LARGE SCALE GENOMIC DNA]</scope>
    <source>
        <strain evidence="6 7">BP5796</strain>
    </source>
</reference>
<feature type="transmembrane region" description="Helical" evidence="4">
    <location>
        <begin position="280"/>
        <end position="299"/>
    </location>
</feature>
<dbReference type="InterPro" id="IPR020846">
    <property type="entry name" value="MFS_dom"/>
</dbReference>
<feature type="transmembrane region" description="Helical" evidence="4">
    <location>
        <begin position="440"/>
        <end position="460"/>
    </location>
</feature>
<feature type="transmembrane region" description="Helical" evidence="4">
    <location>
        <begin position="56"/>
        <end position="76"/>
    </location>
</feature>
<dbReference type="PANTHER" id="PTHR11360">
    <property type="entry name" value="MONOCARBOXYLATE TRANSPORTER"/>
    <property type="match status" value="1"/>
</dbReference>
<gene>
    <name evidence="6" type="ORF">BP5796_09406</name>
</gene>
<comment type="caution">
    <text evidence="6">The sequence shown here is derived from an EMBL/GenBank/DDBJ whole genome shotgun (WGS) entry which is preliminary data.</text>
</comment>
<evidence type="ECO:0000313" key="6">
    <source>
        <dbReference type="EMBL" id="RDW66657.1"/>
    </source>
</evidence>
<feature type="transmembrane region" description="Helical" evidence="4">
    <location>
        <begin position="413"/>
        <end position="434"/>
    </location>
</feature>
<comment type="similarity">
    <text evidence="2">Belongs to the major facilitator superfamily. Monocarboxylate porter (TC 2.A.1.13) family.</text>
</comment>
<dbReference type="InterPro" id="IPR036259">
    <property type="entry name" value="MFS_trans_sf"/>
</dbReference>
<feature type="domain" description="Major facilitator superfamily (MFS) profile" evidence="5">
    <location>
        <begin position="57"/>
        <end position="465"/>
    </location>
</feature>
<accession>A0A3D8QY01</accession>
<dbReference type="InterPro" id="IPR011701">
    <property type="entry name" value="MFS"/>
</dbReference>
<keyword evidence="4" id="KW-1133">Transmembrane helix</keyword>
<feature type="transmembrane region" description="Helical" evidence="4">
    <location>
        <begin position="123"/>
        <end position="143"/>
    </location>
</feature>
<evidence type="ECO:0000256" key="3">
    <source>
        <dbReference type="SAM" id="MobiDB-lite"/>
    </source>
</evidence>
<dbReference type="EMBL" id="PDLN01000014">
    <property type="protein sequence ID" value="RDW66657.1"/>
    <property type="molecule type" value="Genomic_DNA"/>
</dbReference>
<keyword evidence="4" id="KW-0812">Transmembrane</keyword>
<dbReference type="PANTHER" id="PTHR11360:SF280">
    <property type="entry name" value="MONOCARBOXYLATE TRANSPORTER, PUTATIVE (AFU_ORTHOLOGUE AFUA_1G05170)-RELATED"/>
    <property type="match status" value="1"/>
</dbReference>
<dbReference type="AlphaFoldDB" id="A0A3D8QY01"/>
<evidence type="ECO:0000256" key="2">
    <source>
        <dbReference type="ARBA" id="ARBA00006727"/>
    </source>
</evidence>
<feature type="transmembrane region" description="Helical" evidence="4">
    <location>
        <begin position="319"/>
        <end position="336"/>
    </location>
</feature>
<dbReference type="GO" id="GO:0022857">
    <property type="term" value="F:transmembrane transporter activity"/>
    <property type="evidence" value="ECO:0007669"/>
    <property type="project" value="InterPro"/>
</dbReference>
<feature type="transmembrane region" description="Helical" evidence="4">
    <location>
        <begin position="348"/>
        <end position="368"/>
    </location>
</feature>
<keyword evidence="4" id="KW-0472">Membrane</keyword>
<feature type="transmembrane region" description="Helical" evidence="4">
    <location>
        <begin position="96"/>
        <end position="116"/>
    </location>
</feature>
<feature type="compositionally biased region" description="Polar residues" evidence="3">
    <location>
        <begin position="11"/>
        <end position="20"/>
    </location>
</feature>
<feature type="region of interest" description="Disordered" evidence="3">
    <location>
        <begin position="1"/>
        <end position="28"/>
    </location>
</feature>
<organism evidence="6 7">
    <name type="scientific">Coleophoma crateriformis</name>
    <dbReference type="NCBI Taxonomy" id="565419"/>
    <lineage>
        <taxon>Eukaryota</taxon>
        <taxon>Fungi</taxon>
        <taxon>Dikarya</taxon>
        <taxon>Ascomycota</taxon>
        <taxon>Pezizomycotina</taxon>
        <taxon>Leotiomycetes</taxon>
        <taxon>Helotiales</taxon>
        <taxon>Dermateaceae</taxon>
        <taxon>Coleophoma</taxon>
    </lineage>
</organism>
<dbReference type="SUPFAM" id="SSF103473">
    <property type="entry name" value="MFS general substrate transporter"/>
    <property type="match status" value="1"/>
</dbReference>
<evidence type="ECO:0000313" key="7">
    <source>
        <dbReference type="Proteomes" id="UP000256328"/>
    </source>
</evidence>
<dbReference type="Pfam" id="PF07690">
    <property type="entry name" value="MFS_1"/>
    <property type="match status" value="1"/>
</dbReference>
<comment type="subcellular location">
    <subcellularLocation>
        <location evidence="1">Membrane</location>
        <topology evidence="1">Multi-pass membrane protein</topology>
    </subcellularLocation>
</comment>
<evidence type="ECO:0000259" key="5">
    <source>
        <dbReference type="PROSITE" id="PS50850"/>
    </source>
</evidence>
<name>A0A3D8QY01_9HELO</name>
<keyword evidence="7" id="KW-1185">Reference proteome</keyword>
<dbReference type="GO" id="GO:0016020">
    <property type="term" value="C:membrane"/>
    <property type="evidence" value="ECO:0007669"/>
    <property type="project" value="UniProtKB-SubCell"/>
</dbReference>